<dbReference type="GO" id="GO:0016491">
    <property type="term" value="F:oxidoreductase activity"/>
    <property type="evidence" value="ECO:0007669"/>
    <property type="project" value="UniProtKB-KW"/>
</dbReference>
<evidence type="ECO:0000313" key="5">
    <source>
        <dbReference type="EMBL" id="NIR74674.1"/>
    </source>
</evidence>
<dbReference type="InterPro" id="IPR016166">
    <property type="entry name" value="FAD-bd_PCMH"/>
</dbReference>
<evidence type="ECO:0000259" key="4">
    <source>
        <dbReference type="PROSITE" id="PS51387"/>
    </source>
</evidence>
<dbReference type="InterPro" id="IPR036683">
    <property type="entry name" value="CO_DH_flav_C_dom_sf"/>
</dbReference>
<dbReference type="EMBL" id="JAACAK010000047">
    <property type="protein sequence ID" value="NIR74674.1"/>
    <property type="molecule type" value="Genomic_DNA"/>
</dbReference>
<accession>A0AAE4Z7C0</accession>
<dbReference type="InterPro" id="IPR002346">
    <property type="entry name" value="Mopterin_DH_FAD-bd"/>
</dbReference>
<dbReference type="InterPro" id="IPR005107">
    <property type="entry name" value="CO_DH_flav_C"/>
</dbReference>
<keyword evidence="3" id="KW-0560">Oxidoreductase</keyword>
<dbReference type="GO" id="GO:0071949">
    <property type="term" value="F:FAD binding"/>
    <property type="evidence" value="ECO:0007669"/>
    <property type="project" value="InterPro"/>
</dbReference>
<dbReference type="InterPro" id="IPR051312">
    <property type="entry name" value="Diverse_Substr_Oxidored"/>
</dbReference>
<keyword evidence="2" id="KW-0274">FAD</keyword>
<dbReference type="InterPro" id="IPR036318">
    <property type="entry name" value="FAD-bd_PCMH-like_sf"/>
</dbReference>
<dbReference type="Gene3D" id="3.30.390.50">
    <property type="entry name" value="CO dehydrogenase flavoprotein, C-terminal domain"/>
    <property type="match status" value="1"/>
</dbReference>
<dbReference type="SUPFAM" id="SSF56176">
    <property type="entry name" value="FAD-binding/transporter-associated domain-like"/>
    <property type="match status" value="1"/>
</dbReference>
<dbReference type="SUPFAM" id="SSF55447">
    <property type="entry name" value="CO dehydrogenase flavoprotein C-terminal domain-like"/>
    <property type="match status" value="1"/>
</dbReference>
<dbReference type="Pfam" id="PF03450">
    <property type="entry name" value="CO_deh_flav_C"/>
    <property type="match status" value="1"/>
</dbReference>
<dbReference type="PANTHER" id="PTHR42659:SF2">
    <property type="entry name" value="XANTHINE DEHYDROGENASE SUBUNIT C-RELATED"/>
    <property type="match status" value="1"/>
</dbReference>
<organism evidence="5 6">
    <name type="scientific">Candidatus Kutchimonas denitrificans</name>
    <dbReference type="NCBI Taxonomy" id="3056748"/>
    <lineage>
        <taxon>Bacteria</taxon>
        <taxon>Pseudomonadati</taxon>
        <taxon>Gemmatimonadota</taxon>
        <taxon>Gemmatimonadia</taxon>
        <taxon>Candidatus Palauibacterales</taxon>
        <taxon>Candidatus Palauibacteraceae</taxon>
        <taxon>Candidatus Kutchimonas</taxon>
    </lineage>
</organism>
<dbReference type="PANTHER" id="PTHR42659">
    <property type="entry name" value="XANTHINE DEHYDROGENASE SUBUNIT C-RELATED"/>
    <property type="match status" value="1"/>
</dbReference>
<dbReference type="InterPro" id="IPR016169">
    <property type="entry name" value="FAD-bd_PCMH_sub2"/>
</dbReference>
<keyword evidence="1" id="KW-0285">Flavoprotein</keyword>
<dbReference type="Gene3D" id="3.30.43.10">
    <property type="entry name" value="Uridine Diphospho-n-acetylenolpyruvylglucosamine Reductase, domain 2"/>
    <property type="match status" value="1"/>
</dbReference>
<dbReference type="SMART" id="SM01092">
    <property type="entry name" value="CO_deh_flav_C"/>
    <property type="match status" value="1"/>
</dbReference>
<sequence>MLRLHPYVYHRPKSLKEAVDLLREHAGDVLPIAGGTDLVPNMKHGLFTPGHLVALKGIDELHGIEERDGELLIGAAATLTEVASNYLVREHFPALAEAAAGIAHPMIRNQGTIGGNICLDTRCTYYNQTYFWRKALGFCLKKDGDVCHVVKGGTKCVAAHSADTPPMLIALGATVDIASAEGARSVPLADFFVGDGIWNRRLEPHELVTAVRIRLPEKPIRTLYTKVRERKSVDFPILSIALAATVRDPDVLESIDLVISALGAKPRAIGGLDKIAAGKRLTAEVIEAIAEQAHRQCHPLDNIIVEIEWRRAMVPVYVRRALQDLLENGRGKAAPGDGRGSD</sequence>
<name>A0AAE4Z7C0_9BACT</name>
<reference evidence="5 6" key="1">
    <citation type="submission" date="2020-01" db="EMBL/GenBank/DDBJ databases">
        <title>Genomes assembled from Gulf of Kutch pelagic sediment metagenomes.</title>
        <authorList>
            <person name="Chandrashekar M."/>
            <person name="Mahajan M.S."/>
            <person name="Dave K.J."/>
            <person name="Vatsa P."/>
            <person name="Nathani N.M."/>
        </authorList>
    </citation>
    <scope>NUCLEOTIDE SEQUENCE [LARGE SCALE GENOMIC DNA]</scope>
    <source>
        <strain evidence="5">KS3-K002</strain>
    </source>
</reference>
<dbReference type="PROSITE" id="PS51387">
    <property type="entry name" value="FAD_PCMH"/>
    <property type="match status" value="1"/>
</dbReference>
<dbReference type="Proteomes" id="UP000702544">
    <property type="component" value="Unassembled WGS sequence"/>
</dbReference>
<evidence type="ECO:0000256" key="1">
    <source>
        <dbReference type="ARBA" id="ARBA00022630"/>
    </source>
</evidence>
<dbReference type="InterPro" id="IPR016167">
    <property type="entry name" value="FAD-bd_PCMH_sub1"/>
</dbReference>
<evidence type="ECO:0000256" key="2">
    <source>
        <dbReference type="ARBA" id="ARBA00022827"/>
    </source>
</evidence>
<proteinExistence type="predicted"/>
<gene>
    <name evidence="5" type="ORF">GWO12_06125</name>
</gene>
<comment type="caution">
    <text evidence="5">The sequence shown here is derived from an EMBL/GenBank/DDBJ whole genome shotgun (WGS) entry which is preliminary data.</text>
</comment>
<feature type="domain" description="FAD-binding PCMH-type" evidence="4">
    <location>
        <begin position="2"/>
        <end position="218"/>
    </location>
</feature>
<dbReference type="Pfam" id="PF00941">
    <property type="entry name" value="FAD_binding_5"/>
    <property type="match status" value="1"/>
</dbReference>
<evidence type="ECO:0000313" key="6">
    <source>
        <dbReference type="Proteomes" id="UP000702544"/>
    </source>
</evidence>
<evidence type="ECO:0000256" key="3">
    <source>
        <dbReference type="ARBA" id="ARBA00023002"/>
    </source>
</evidence>
<protein>
    <recommendedName>
        <fullName evidence="4">FAD-binding PCMH-type domain-containing protein</fullName>
    </recommendedName>
</protein>
<dbReference type="AlphaFoldDB" id="A0AAE4Z7C0"/>
<dbReference type="Gene3D" id="3.30.465.10">
    <property type="match status" value="2"/>
</dbReference>